<gene>
    <name evidence="2" type="ORF">F0562_014271</name>
</gene>
<evidence type="ECO:0000313" key="2">
    <source>
        <dbReference type="EMBL" id="KAA8520055.1"/>
    </source>
</evidence>
<feature type="compositionally biased region" description="Polar residues" evidence="1">
    <location>
        <begin position="1"/>
        <end position="13"/>
    </location>
</feature>
<dbReference type="AlphaFoldDB" id="A0A5J4ZN29"/>
<keyword evidence="3" id="KW-1185">Reference proteome</keyword>
<dbReference type="EMBL" id="CM018049">
    <property type="protein sequence ID" value="KAA8520055.1"/>
    <property type="molecule type" value="Genomic_DNA"/>
</dbReference>
<dbReference type="PANTHER" id="PTHR34682">
    <property type="entry name" value="AT HOOK MOTIF-CONTAINING PROTEIN"/>
    <property type="match status" value="1"/>
</dbReference>
<feature type="region of interest" description="Disordered" evidence="1">
    <location>
        <begin position="366"/>
        <end position="401"/>
    </location>
</feature>
<dbReference type="InterPro" id="IPR045881">
    <property type="entry name" value="MNM1-like"/>
</dbReference>
<evidence type="ECO:0008006" key="4">
    <source>
        <dbReference type="Google" id="ProtNLM"/>
    </source>
</evidence>
<sequence length="448" mass="48770">MSQQNKQMSTSTPADIPVKRKRGRPRKDENLVKKENLNLPVVPPSDCMRRNQHVEVDQSVDIDDDMVGQVVSGVIEGSFDAGYLLSVRTGNSDTLLRGVVFQPGLFTPITGANDVAPRAKMYKRREIPFPVFNPQIQVNVSLPQPEQSNGQPVQLENQAPLVPNQVLPSELQSGPPFTPDIQSASVTLPLTDNLPKNDSGASLGGKFKPQEKSEFGLGNQSAPQLEHYRIVEEDEVMQVFETSTLLEVPKLDVETTKDVLPKSTSKSMVDILPGTETIIQVPQLQHQAVDPGMGPGDLVHNEVKSSNLELHQTSEVAKPQPVPPEPISEPMDVVIEKLNSPKNDIPQSIQLEPAAKVLRMDETPYNGKLASDAADSTEGSSQSAPKNGEATPSEPEPAARDSVLPGTFKALISGSACHANDIDFVLKDAIFPTQYRSYEIKATETEDK</sequence>
<evidence type="ECO:0000256" key="1">
    <source>
        <dbReference type="SAM" id="MobiDB-lite"/>
    </source>
</evidence>
<proteinExistence type="predicted"/>
<evidence type="ECO:0000313" key="3">
    <source>
        <dbReference type="Proteomes" id="UP000325577"/>
    </source>
</evidence>
<organism evidence="2 3">
    <name type="scientific">Nyssa sinensis</name>
    <dbReference type="NCBI Taxonomy" id="561372"/>
    <lineage>
        <taxon>Eukaryota</taxon>
        <taxon>Viridiplantae</taxon>
        <taxon>Streptophyta</taxon>
        <taxon>Embryophyta</taxon>
        <taxon>Tracheophyta</taxon>
        <taxon>Spermatophyta</taxon>
        <taxon>Magnoliopsida</taxon>
        <taxon>eudicotyledons</taxon>
        <taxon>Gunneridae</taxon>
        <taxon>Pentapetalae</taxon>
        <taxon>asterids</taxon>
        <taxon>Cornales</taxon>
        <taxon>Nyssaceae</taxon>
        <taxon>Nyssa</taxon>
    </lineage>
</organism>
<protein>
    <recommendedName>
        <fullName evidence="4">AT hook motif-containing protein</fullName>
    </recommendedName>
</protein>
<name>A0A5J4ZN29_9ASTE</name>
<accession>A0A5J4ZN29</accession>
<dbReference type="OrthoDB" id="1919336at2759"/>
<feature type="region of interest" description="Disordered" evidence="1">
    <location>
        <begin position="1"/>
        <end position="34"/>
    </location>
</feature>
<reference evidence="2 3" key="1">
    <citation type="submission" date="2019-09" db="EMBL/GenBank/DDBJ databases">
        <title>A chromosome-level genome assembly of the Chinese tupelo Nyssa sinensis.</title>
        <authorList>
            <person name="Yang X."/>
            <person name="Kang M."/>
            <person name="Yang Y."/>
            <person name="Xiong H."/>
            <person name="Wang M."/>
            <person name="Zhang Z."/>
            <person name="Wang Z."/>
            <person name="Wu H."/>
            <person name="Ma T."/>
            <person name="Liu J."/>
            <person name="Xi Z."/>
        </authorList>
    </citation>
    <scope>NUCLEOTIDE SEQUENCE [LARGE SCALE GENOMIC DNA]</scope>
    <source>
        <strain evidence="2">J267</strain>
        <tissue evidence="2">Leaf</tissue>
    </source>
</reference>
<dbReference type="Proteomes" id="UP000325577">
    <property type="component" value="Linkage Group LG6"/>
</dbReference>
<dbReference type="PANTHER" id="PTHR34682:SF3">
    <property type="entry name" value="AT HOOK MOTIF-CONTAINING PROTEIN"/>
    <property type="match status" value="1"/>
</dbReference>